<dbReference type="AlphaFoldDB" id="C6V5G7"/>
<dbReference type="PROSITE" id="PS01199">
    <property type="entry name" value="RIBOSOMAL_L1"/>
    <property type="match status" value="1"/>
</dbReference>
<dbReference type="Gene3D" id="3.40.50.790">
    <property type="match status" value="1"/>
</dbReference>
<dbReference type="OrthoDB" id="9803740at2"/>
<sequence>MREIVSADDALRKLIGKACKFNESVDVAVHFSSKDSVKVGCVFKYPFYFGRVLVFCGEPQMAEVIDESVTCGGEELIERIKAKKNFVKGYKYSLASPPMMSKLSKIARILGPRGLMPDSKYGLVTHDIAAAVAAILGGKALFKTNKAGVMHSKIGNLGMGFDKLRENLQVFCESVFATRPKNVGLQSYVRSVSVSSTMGDGCFIDFLAL</sequence>
<dbReference type="HOGENOM" id="CLU_062853_0_0_5"/>
<evidence type="ECO:0000256" key="1">
    <source>
        <dbReference type="ARBA" id="ARBA00010531"/>
    </source>
</evidence>
<keyword evidence="2" id="KW-0678">Repressor</keyword>
<dbReference type="PIRSF" id="PIRSF002155">
    <property type="entry name" value="Ribosomal_L1"/>
    <property type="match status" value="1"/>
</dbReference>
<dbReference type="EMBL" id="CP001431">
    <property type="protein sequence ID" value="ACT69636.1"/>
    <property type="molecule type" value="Genomic_DNA"/>
</dbReference>
<gene>
    <name evidence="7" type="ordered locus">NRI_0658</name>
</gene>
<dbReference type="PANTHER" id="PTHR36427">
    <property type="entry name" value="54S RIBOSOMAL PROTEIN L1, MITOCHONDRIAL"/>
    <property type="match status" value="1"/>
</dbReference>
<dbReference type="SUPFAM" id="SSF56808">
    <property type="entry name" value="Ribosomal protein L1"/>
    <property type="match status" value="1"/>
</dbReference>
<dbReference type="GO" id="GO:0003723">
    <property type="term" value="F:RNA binding"/>
    <property type="evidence" value="ECO:0007669"/>
    <property type="project" value="InterPro"/>
</dbReference>
<dbReference type="KEGG" id="nri:NRI_0658"/>
<dbReference type="Pfam" id="PF00687">
    <property type="entry name" value="Ribosomal_L1"/>
    <property type="match status" value="1"/>
</dbReference>
<dbReference type="InterPro" id="IPR023674">
    <property type="entry name" value="Ribosomal_uL1-like"/>
</dbReference>
<dbReference type="STRING" id="434131.NRI_0658"/>
<dbReference type="GO" id="GO:0006417">
    <property type="term" value="P:regulation of translation"/>
    <property type="evidence" value="ECO:0007669"/>
    <property type="project" value="UniProtKB-KW"/>
</dbReference>
<name>C6V5G7_NEORI</name>
<dbReference type="eggNOG" id="COG0081">
    <property type="taxonomic scope" value="Bacteria"/>
</dbReference>
<dbReference type="GO" id="GO:0006412">
    <property type="term" value="P:translation"/>
    <property type="evidence" value="ECO:0007669"/>
    <property type="project" value="InterPro"/>
</dbReference>
<evidence type="ECO:0000256" key="4">
    <source>
        <dbReference type="ARBA" id="ARBA00022980"/>
    </source>
</evidence>
<dbReference type="GO" id="GO:0003735">
    <property type="term" value="F:structural constituent of ribosome"/>
    <property type="evidence" value="ECO:0007669"/>
    <property type="project" value="InterPro"/>
</dbReference>
<keyword evidence="4 6" id="KW-0689">Ribosomal protein</keyword>
<accession>C6V5G7</accession>
<keyword evidence="8" id="KW-1185">Reference proteome</keyword>
<dbReference type="Proteomes" id="UP000001627">
    <property type="component" value="Chromosome"/>
</dbReference>
<dbReference type="InterPro" id="IPR016095">
    <property type="entry name" value="Ribosomal_uL1_3-a/b-sand"/>
</dbReference>
<dbReference type="CDD" id="cd00403">
    <property type="entry name" value="Ribosomal_L1"/>
    <property type="match status" value="1"/>
</dbReference>
<evidence type="ECO:0000256" key="3">
    <source>
        <dbReference type="ARBA" id="ARBA00022845"/>
    </source>
</evidence>
<evidence type="ECO:0000313" key="8">
    <source>
        <dbReference type="Proteomes" id="UP000001627"/>
    </source>
</evidence>
<dbReference type="RefSeq" id="WP_015816522.1">
    <property type="nucleotide sequence ID" value="NC_013009.1"/>
</dbReference>
<proteinExistence type="inferred from homology"/>
<dbReference type="PANTHER" id="PTHR36427:SF3">
    <property type="entry name" value="LARGE RIBOSOMAL SUBUNIT PROTEIN UL1M"/>
    <property type="match status" value="1"/>
</dbReference>
<dbReference type="InterPro" id="IPR028364">
    <property type="entry name" value="Ribosomal_uL1/biogenesis"/>
</dbReference>
<evidence type="ECO:0000256" key="6">
    <source>
        <dbReference type="RuleBase" id="RU000659"/>
    </source>
</evidence>
<evidence type="ECO:0000313" key="7">
    <source>
        <dbReference type="EMBL" id="ACT69636.1"/>
    </source>
</evidence>
<keyword evidence="5 6" id="KW-0687">Ribonucleoprotein</keyword>
<dbReference type="InterPro" id="IPR002143">
    <property type="entry name" value="Ribosomal_uL1"/>
</dbReference>
<organism evidence="7 8">
    <name type="scientific">Neorickettsia risticii (strain Illinois)</name>
    <dbReference type="NCBI Taxonomy" id="434131"/>
    <lineage>
        <taxon>Bacteria</taxon>
        <taxon>Pseudomonadati</taxon>
        <taxon>Pseudomonadota</taxon>
        <taxon>Alphaproteobacteria</taxon>
        <taxon>Rickettsiales</taxon>
        <taxon>Anaplasmataceae</taxon>
        <taxon>Neorickettsia</taxon>
    </lineage>
</organism>
<reference evidence="7 8" key="1">
    <citation type="journal article" date="2009" name="Nucleic Acids Res.">
        <title>Analysis of complete genome sequence of Neorickettsia risticii: causative agent of Potomac horse fever.</title>
        <authorList>
            <person name="Lin M."/>
            <person name="Zhang C."/>
            <person name="Gibson K."/>
            <person name="Rikihisa Y."/>
        </authorList>
    </citation>
    <scope>NUCLEOTIDE SEQUENCE [LARGE SCALE GENOMIC DNA]</scope>
    <source>
        <strain evidence="7 8">Illinois</strain>
    </source>
</reference>
<dbReference type="InterPro" id="IPR023673">
    <property type="entry name" value="Ribosomal_uL1_CS"/>
</dbReference>
<evidence type="ECO:0000256" key="2">
    <source>
        <dbReference type="ARBA" id="ARBA00022491"/>
    </source>
</evidence>
<evidence type="ECO:0000256" key="5">
    <source>
        <dbReference type="ARBA" id="ARBA00023274"/>
    </source>
</evidence>
<comment type="similarity">
    <text evidence="1 6">Belongs to the universal ribosomal protein uL1 family.</text>
</comment>
<keyword evidence="3" id="KW-0810">Translation regulation</keyword>
<dbReference type="Gene3D" id="3.30.190.20">
    <property type="match status" value="1"/>
</dbReference>
<dbReference type="GO" id="GO:0015934">
    <property type="term" value="C:large ribosomal subunit"/>
    <property type="evidence" value="ECO:0007669"/>
    <property type="project" value="InterPro"/>
</dbReference>
<protein>
    <recommendedName>
        <fullName evidence="6">Ribosomal protein</fullName>
    </recommendedName>
</protein>